<reference evidence="1" key="2">
    <citation type="journal article" date="2013" name="PLoS ONE">
        <title>A Gene Expression Study of the Activities of Aromatic Ring-Cleavage Dioxygenases in Mycobacterium gilvum PYR-GCK to Changes in Salinity and pH during Pyrene Degradation.</title>
        <authorList>
            <person name="Badejo A.C."/>
            <person name="Badejo A.O."/>
            <person name="Shin K.H."/>
            <person name="Chai Y.G."/>
        </authorList>
    </citation>
    <scope>NUCLEOTIDE SEQUENCE [LARGE SCALE GENOMIC DNA]</scope>
    <source>
        <strain evidence="1">PYR-GCK</strain>
    </source>
</reference>
<dbReference type="PANTHER" id="PTHR47623">
    <property type="entry name" value="OS09G0287300 PROTEIN"/>
    <property type="match status" value="1"/>
</dbReference>
<dbReference type="KEGG" id="mgi:Mflv_2254"/>
<evidence type="ECO:0000313" key="1">
    <source>
        <dbReference type="EMBL" id="ABP44732.1"/>
    </source>
</evidence>
<proteinExistence type="predicted"/>
<dbReference type="InterPro" id="IPR013078">
    <property type="entry name" value="His_Pase_superF_clade-1"/>
</dbReference>
<accession>A4T8R0</accession>
<name>A4T8R0_MYCGI</name>
<sequence>MVSVRHSYCRAALRQVCGRAPACPTVNGMSDRLRTLLLLRHAKSDYPDGVVDHDRPLASRGVREAALAGDWIRSTIGDIDAVLCSTATRTRQTLEQTGITAPVQFVDRIYDATAGILIEEVNGAQARFGEDVSTLLVIGHEPVMSSVALGLADERSGNGPVADKISAKYPTSSVAVLRSSAPWEQWALRGAELIDFHTAR</sequence>
<protein>
    <submittedName>
        <fullName evidence="1">Putative phosphohistidine phosphatase, SixA</fullName>
    </submittedName>
</protein>
<organism evidence="1">
    <name type="scientific">Mycolicibacterium gilvum (strain PYR-GCK)</name>
    <name type="common">Mycobacterium gilvum (strain PYR-GCK)</name>
    <dbReference type="NCBI Taxonomy" id="350054"/>
    <lineage>
        <taxon>Bacteria</taxon>
        <taxon>Bacillati</taxon>
        <taxon>Actinomycetota</taxon>
        <taxon>Actinomycetes</taxon>
        <taxon>Mycobacteriales</taxon>
        <taxon>Mycobacteriaceae</taxon>
        <taxon>Mycolicibacterium</taxon>
    </lineage>
</organism>
<dbReference type="CDD" id="cd07067">
    <property type="entry name" value="HP_PGM_like"/>
    <property type="match status" value="1"/>
</dbReference>
<dbReference type="EMBL" id="CP000656">
    <property type="protein sequence ID" value="ABP44732.1"/>
    <property type="molecule type" value="Genomic_DNA"/>
</dbReference>
<gene>
    <name evidence="1" type="ordered locus">Mflv_2254</name>
</gene>
<dbReference type="InterPro" id="IPR029033">
    <property type="entry name" value="His_PPase_superfam"/>
</dbReference>
<dbReference type="SMART" id="SM00855">
    <property type="entry name" value="PGAM"/>
    <property type="match status" value="1"/>
</dbReference>
<reference evidence="1" key="1">
    <citation type="submission" date="2007-04" db="EMBL/GenBank/DDBJ databases">
        <authorList>
            <consortium name="US DOE Joint Genome Institute"/>
            <person name="Copeland A."/>
            <person name="Lucas S."/>
            <person name="Lapidus A."/>
            <person name="Barry K."/>
            <person name="Detter J.C."/>
            <person name="Glavina del Rio T."/>
            <person name="Hammon N."/>
            <person name="Israni S."/>
            <person name="Dalin E."/>
            <person name="Tice H."/>
            <person name="Pitluck S."/>
            <person name="Chain P."/>
            <person name="Malfatti S."/>
            <person name="Shin M."/>
            <person name="Vergez L."/>
            <person name="Schmutz J."/>
            <person name="Larimer F."/>
            <person name="Land M."/>
            <person name="Hauser L."/>
            <person name="Kyrpides N."/>
            <person name="Mikhailova N."/>
            <person name="Miller C."/>
            <person name="Richardson P."/>
        </authorList>
    </citation>
    <scope>NUCLEOTIDE SEQUENCE</scope>
    <source>
        <strain evidence="1">PYR-GCK</strain>
    </source>
</reference>
<dbReference type="Gene3D" id="3.40.50.1240">
    <property type="entry name" value="Phosphoglycerate mutase-like"/>
    <property type="match status" value="1"/>
</dbReference>
<dbReference type="eggNOG" id="COG2062">
    <property type="taxonomic scope" value="Bacteria"/>
</dbReference>
<dbReference type="STRING" id="350054.Mflv_2254"/>
<dbReference type="PANTHER" id="PTHR47623:SF1">
    <property type="entry name" value="OS09G0287300 PROTEIN"/>
    <property type="match status" value="1"/>
</dbReference>
<dbReference type="Pfam" id="PF00300">
    <property type="entry name" value="His_Phos_1"/>
    <property type="match status" value="1"/>
</dbReference>
<dbReference type="HOGENOM" id="CLU_084603_2_1_11"/>
<dbReference type="SUPFAM" id="SSF53254">
    <property type="entry name" value="Phosphoglycerate mutase-like"/>
    <property type="match status" value="1"/>
</dbReference>
<dbReference type="AlphaFoldDB" id="A4T8R0"/>